<dbReference type="SUPFAM" id="SSF100939">
    <property type="entry name" value="SPOC domain-like"/>
    <property type="match status" value="1"/>
</dbReference>
<evidence type="ECO:0000256" key="1">
    <source>
        <dbReference type="ARBA" id="ARBA00023125"/>
    </source>
</evidence>
<feature type="region of interest" description="Disordered" evidence="4">
    <location>
        <begin position="255"/>
        <end position="276"/>
    </location>
</feature>
<dbReference type="HAMAP" id="MF_01875">
    <property type="entry name" value="Prokaryotic_Ku"/>
    <property type="match status" value="1"/>
</dbReference>
<feature type="domain" description="Ku" evidence="5">
    <location>
        <begin position="52"/>
        <end position="180"/>
    </location>
</feature>
<feature type="region of interest" description="Disordered" evidence="4">
    <location>
        <begin position="223"/>
        <end position="242"/>
    </location>
</feature>
<dbReference type="InterPro" id="IPR006164">
    <property type="entry name" value="DNA_bd_Ku70/Ku80"/>
</dbReference>
<evidence type="ECO:0000313" key="6">
    <source>
        <dbReference type="EMBL" id="WGW12826.1"/>
    </source>
</evidence>
<evidence type="ECO:0000256" key="4">
    <source>
        <dbReference type="SAM" id="MobiDB-lite"/>
    </source>
</evidence>
<dbReference type="RefSeq" id="WP_349639632.1">
    <property type="nucleotide sequence ID" value="NZ_CP090958.1"/>
</dbReference>
<dbReference type="PANTHER" id="PTHR41251">
    <property type="entry name" value="NON-HOMOLOGOUS END JOINING PROTEIN KU"/>
    <property type="match status" value="1"/>
</dbReference>
<reference evidence="6 7" key="1">
    <citation type="submission" date="2023-05" db="EMBL/GenBank/DDBJ databases">
        <title>Lithophilousrod everest ZFBP1038 complete genpme.</title>
        <authorList>
            <person name="Tian M."/>
        </authorList>
    </citation>
    <scope>NUCLEOTIDE SEQUENCE [LARGE SCALE GENOMIC DNA]</scope>
    <source>
        <strain evidence="6 7">ZFBP1038</strain>
    </source>
</reference>
<organism evidence="6 7">
    <name type="scientific">Saxibacter everestensis</name>
    <dbReference type="NCBI Taxonomy" id="2909229"/>
    <lineage>
        <taxon>Bacteria</taxon>
        <taxon>Bacillati</taxon>
        <taxon>Actinomycetota</taxon>
        <taxon>Actinomycetes</taxon>
        <taxon>Micrococcales</taxon>
        <taxon>Brevibacteriaceae</taxon>
        <taxon>Saxibacter</taxon>
    </lineage>
</organism>
<gene>
    <name evidence="3" type="primary">ku</name>
    <name evidence="6" type="ORF">LWF01_03360</name>
</gene>
<keyword evidence="3" id="KW-0234">DNA repair</keyword>
<dbReference type="PANTHER" id="PTHR41251:SF1">
    <property type="entry name" value="NON-HOMOLOGOUS END JOINING PROTEIN KU"/>
    <property type="match status" value="1"/>
</dbReference>
<dbReference type="Pfam" id="PF02735">
    <property type="entry name" value="Ku"/>
    <property type="match status" value="1"/>
</dbReference>
<comment type="function">
    <text evidence="3">With LigD forms a non-homologous end joining (NHEJ) DNA repair enzyme, which repairs dsDNA breaks with reduced fidelity. Binds linear dsDNA with 5'- and 3'- overhangs but not closed circular dsDNA nor ssDNA. Recruits and stimulates the ligase activity of LigD.</text>
</comment>
<protein>
    <recommendedName>
        <fullName evidence="3">Non-homologous end joining protein Ku</fullName>
    </recommendedName>
</protein>
<keyword evidence="1 3" id="KW-0238">DNA-binding</keyword>
<evidence type="ECO:0000259" key="5">
    <source>
        <dbReference type="SMART" id="SM00559"/>
    </source>
</evidence>
<proteinExistence type="inferred from homology"/>
<dbReference type="Gene3D" id="2.40.290.10">
    <property type="match status" value="1"/>
</dbReference>
<dbReference type="EMBL" id="CP090958">
    <property type="protein sequence ID" value="WGW12826.1"/>
    <property type="molecule type" value="Genomic_DNA"/>
</dbReference>
<evidence type="ECO:0000256" key="2">
    <source>
        <dbReference type="ARBA" id="ARBA00023172"/>
    </source>
</evidence>
<comment type="similarity">
    <text evidence="3">Belongs to the prokaryotic Ku family.</text>
</comment>
<dbReference type="Proteomes" id="UP001209083">
    <property type="component" value="Chromosome"/>
</dbReference>
<feature type="compositionally biased region" description="Basic residues" evidence="4">
    <location>
        <begin position="260"/>
        <end position="276"/>
    </location>
</feature>
<comment type="subunit">
    <text evidence="3">Homodimer. Interacts with LigD.</text>
</comment>
<evidence type="ECO:0000256" key="3">
    <source>
        <dbReference type="HAMAP-Rule" id="MF_01875"/>
    </source>
</evidence>
<feature type="compositionally biased region" description="Acidic residues" evidence="4">
    <location>
        <begin position="231"/>
        <end position="242"/>
    </location>
</feature>
<sequence>MRSIWKGSLTFGLVNVPVRLYSATDSHDVSFHQVHGKDGGRIHYQRKCEKCEKVVSYGDIDKEYESDSGKTAILTAEDFQSLPSEKSHEIEVMAFVPTEQIDPVYFNKSYYLEPDSKSPKAYVLLRRTLEQTDRTAVVKFALRQRTHLAALRVKGDVLVIQTLLWGDELRKAEFASLDGDVRIQKKELEMSSSLVENFSSDFDPDEYTDEYQEQLQDLVKKKLKGAKPAEEEAPADEGEDAEVLDLMAALEASVKETSAKKGKKQPARKSKRDKTA</sequence>
<dbReference type="InterPro" id="IPR016194">
    <property type="entry name" value="SPOC-like_C_dom_sf"/>
</dbReference>
<keyword evidence="3" id="KW-0227">DNA damage</keyword>
<dbReference type="InterPro" id="IPR009187">
    <property type="entry name" value="Prok_Ku"/>
</dbReference>
<evidence type="ECO:0000313" key="7">
    <source>
        <dbReference type="Proteomes" id="UP001209083"/>
    </source>
</evidence>
<dbReference type="NCBIfam" id="TIGR02772">
    <property type="entry name" value="Ku_bact"/>
    <property type="match status" value="1"/>
</dbReference>
<dbReference type="PIRSF" id="PIRSF006493">
    <property type="entry name" value="Prok_Ku"/>
    <property type="match status" value="1"/>
</dbReference>
<accession>A0ABY8QWN4</accession>
<dbReference type="CDD" id="cd00789">
    <property type="entry name" value="KU_like"/>
    <property type="match status" value="1"/>
</dbReference>
<dbReference type="SMART" id="SM00559">
    <property type="entry name" value="Ku78"/>
    <property type="match status" value="1"/>
</dbReference>
<keyword evidence="2 3" id="KW-0233">DNA recombination</keyword>
<keyword evidence="7" id="KW-1185">Reference proteome</keyword>
<name>A0ABY8QWN4_9MICO</name>